<dbReference type="GO" id="GO:0006508">
    <property type="term" value="P:proteolysis"/>
    <property type="evidence" value="ECO:0007669"/>
    <property type="project" value="UniProtKB-KW"/>
</dbReference>
<evidence type="ECO:0000313" key="10">
    <source>
        <dbReference type="Proteomes" id="UP000094795"/>
    </source>
</evidence>
<organism evidence="9 10">
    <name type="scientific">Hoeflea olei</name>
    <dbReference type="NCBI Taxonomy" id="1480615"/>
    <lineage>
        <taxon>Bacteria</taxon>
        <taxon>Pseudomonadati</taxon>
        <taxon>Pseudomonadota</taxon>
        <taxon>Alphaproteobacteria</taxon>
        <taxon>Hyphomicrobiales</taxon>
        <taxon>Rhizobiaceae</taxon>
        <taxon>Hoeflea</taxon>
    </lineage>
</organism>
<dbReference type="SUPFAM" id="SSF102712">
    <property type="entry name" value="JAB1/MPN domain"/>
    <property type="match status" value="1"/>
</dbReference>
<feature type="region of interest" description="Disordered" evidence="7">
    <location>
        <begin position="19"/>
        <end position="42"/>
    </location>
</feature>
<dbReference type="EMBL" id="LQZT01000003">
    <property type="protein sequence ID" value="OCW58914.1"/>
    <property type="molecule type" value="Genomic_DNA"/>
</dbReference>
<feature type="domain" description="MPN" evidence="8">
    <location>
        <begin position="139"/>
        <end position="261"/>
    </location>
</feature>
<evidence type="ECO:0000256" key="7">
    <source>
        <dbReference type="SAM" id="MobiDB-lite"/>
    </source>
</evidence>
<evidence type="ECO:0000313" key="9">
    <source>
        <dbReference type="EMBL" id="OCW58914.1"/>
    </source>
</evidence>
<reference evidence="9 10" key="1">
    <citation type="submission" date="2015-12" db="EMBL/GenBank/DDBJ databases">
        <authorList>
            <person name="Shamseldin A."/>
            <person name="Moawad H."/>
            <person name="Abd El-Rahim W.M."/>
            <person name="Sadowsky M.J."/>
        </authorList>
    </citation>
    <scope>NUCLEOTIDE SEQUENCE [LARGE SCALE GENOMIC DNA]</scope>
    <source>
        <strain evidence="9 10">JC234</strain>
    </source>
</reference>
<comment type="similarity">
    <text evidence="6">Belongs to the UPF0758 family.</text>
</comment>
<keyword evidence="2" id="KW-0479">Metal-binding</keyword>
<dbReference type="PANTHER" id="PTHR30471">
    <property type="entry name" value="DNA REPAIR PROTEIN RADC"/>
    <property type="match status" value="1"/>
</dbReference>
<dbReference type="GO" id="GO:0046872">
    <property type="term" value="F:metal ion binding"/>
    <property type="evidence" value="ECO:0007669"/>
    <property type="project" value="UniProtKB-KW"/>
</dbReference>
<dbReference type="Gene3D" id="3.40.140.10">
    <property type="entry name" value="Cytidine Deaminase, domain 2"/>
    <property type="match status" value="1"/>
</dbReference>
<dbReference type="NCBIfam" id="NF000642">
    <property type="entry name" value="PRK00024.1"/>
    <property type="match status" value="1"/>
</dbReference>
<keyword evidence="1" id="KW-0645">Protease</keyword>
<evidence type="ECO:0000256" key="6">
    <source>
        <dbReference type="RuleBase" id="RU003797"/>
    </source>
</evidence>
<keyword evidence="3" id="KW-0378">Hydrolase</keyword>
<dbReference type="InterPro" id="IPR001405">
    <property type="entry name" value="UPF0758"/>
</dbReference>
<evidence type="ECO:0000259" key="8">
    <source>
        <dbReference type="PROSITE" id="PS50249"/>
    </source>
</evidence>
<gene>
    <name evidence="9" type="ORF">AWJ14_20925</name>
</gene>
<dbReference type="Pfam" id="PF04002">
    <property type="entry name" value="RadC"/>
    <property type="match status" value="1"/>
</dbReference>
<dbReference type="InterPro" id="IPR010994">
    <property type="entry name" value="RuvA_2-like"/>
</dbReference>
<dbReference type="AlphaFoldDB" id="A0A1C1YZD2"/>
<accession>A0A1C1YZD2</accession>
<keyword evidence="10" id="KW-1185">Reference proteome</keyword>
<sequence>MHDEGQDFAPGDERAFFAETQPGKGQGLAARSPLGSGGEEHYHGHRDRLRLRFREGGDRALADYELLELLLFRLIPRRDTKPIAKALLARFGSLTEVLGAPAHLLTEVKGVGDSVATDLKLVAAVAHRMLKGDLKGRQVLASWSSVIDYCRAAMAFETREQFRVLFLDKKNALIADEVQQTGTVDHTPVYPREVVKRALELSATALILVHNHPSGDPTPSRADIEMTKLIVDTARPLGITVHDHIIIGKDGHASLKGLKLI</sequence>
<dbReference type="PROSITE" id="PS50249">
    <property type="entry name" value="MPN"/>
    <property type="match status" value="1"/>
</dbReference>
<dbReference type="InterPro" id="IPR037518">
    <property type="entry name" value="MPN"/>
</dbReference>
<keyword evidence="4" id="KW-0862">Zinc</keyword>
<dbReference type="PROSITE" id="PS01302">
    <property type="entry name" value="UPF0758"/>
    <property type="match status" value="1"/>
</dbReference>
<evidence type="ECO:0000256" key="2">
    <source>
        <dbReference type="ARBA" id="ARBA00022723"/>
    </source>
</evidence>
<dbReference type="NCBIfam" id="TIGR00608">
    <property type="entry name" value="radc"/>
    <property type="match status" value="1"/>
</dbReference>
<dbReference type="Proteomes" id="UP000094795">
    <property type="component" value="Unassembled WGS sequence"/>
</dbReference>
<dbReference type="CDD" id="cd08071">
    <property type="entry name" value="MPN_DUF2466"/>
    <property type="match status" value="1"/>
</dbReference>
<evidence type="ECO:0000256" key="1">
    <source>
        <dbReference type="ARBA" id="ARBA00022670"/>
    </source>
</evidence>
<proteinExistence type="inferred from homology"/>
<dbReference type="STRING" id="1480615.AWJ14_20925"/>
<comment type="caution">
    <text evidence="9">The sequence shown here is derived from an EMBL/GenBank/DDBJ whole genome shotgun (WGS) entry which is preliminary data.</text>
</comment>
<name>A0A1C1YZD2_9HYPH</name>
<dbReference type="SUPFAM" id="SSF47781">
    <property type="entry name" value="RuvA domain 2-like"/>
    <property type="match status" value="1"/>
</dbReference>
<evidence type="ECO:0000256" key="4">
    <source>
        <dbReference type="ARBA" id="ARBA00022833"/>
    </source>
</evidence>
<protein>
    <recommendedName>
        <fullName evidence="8">MPN domain-containing protein</fullName>
    </recommendedName>
</protein>
<dbReference type="InterPro" id="IPR020891">
    <property type="entry name" value="UPF0758_CS"/>
</dbReference>
<evidence type="ECO:0000256" key="3">
    <source>
        <dbReference type="ARBA" id="ARBA00022801"/>
    </source>
</evidence>
<dbReference type="OrthoDB" id="9804482at2"/>
<evidence type="ECO:0000256" key="5">
    <source>
        <dbReference type="ARBA" id="ARBA00023049"/>
    </source>
</evidence>
<dbReference type="Gene3D" id="1.10.150.20">
    <property type="entry name" value="5' to 3' exonuclease, C-terminal subdomain"/>
    <property type="match status" value="1"/>
</dbReference>
<keyword evidence="5" id="KW-0482">Metalloprotease</keyword>
<dbReference type="InterPro" id="IPR025657">
    <property type="entry name" value="RadC_JAB"/>
</dbReference>
<dbReference type="GO" id="GO:0008237">
    <property type="term" value="F:metallopeptidase activity"/>
    <property type="evidence" value="ECO:0007669"/>
    <property type="project" value="UniProtKB-KW"/>
</dbReference>
<dbReference type="PANTHER" id="PTHR30471:SF3">
    <property type="entry name" value="UPF0758 PROTEIN YEES-RELATED"/>
    <property type="match status" value="1"/>
</dbReference>